<gene>
    <name evidence="1" type="ORF">POCTA_138.1.T0170429</name>
</gene>
<evidence type="ECO:0000313" key="1">
    <source>
        <dbReference type="EMBL" id="CAD8145793.1"/>
    </source>
</evidence>
<accession>A0A8S1T0B8</accession>
<dbReference type="EMBL" id="CAJJDP010000017">
    <property type="protein sequence ID" value="CAD8145793.1"/>
    <property type="molecule type" value="Genomic_DNA"/>
</dbReference>
<name>A0A8S1T0B8_PAROT</name>
<organism evidence="1 2">
    <name type="scientific">Paramecium octaurelia</name>
    <dbReference type="NCBI Taxonomy" id="43137"/>
    <lineage>
        <taxon>Eukaryota</taxon>
        <taxon>Sar</taxon>
        <taxon>Alveolata</taxon>
        <taxon>Ciliophora</taxon>
        <taxon>Intramacronucleata</taxon>
        <taxon>Oligohymenophorea</taxon>
        <taxon>Peniculida</taxon>
        <taxon>Parameciidae</taxon>
        <taxon>Paramecium</taxon>
    </lineage>
</organism>
<reference evidence="1" key="1">
    <citation type="submission" date="2021-01" db="EMBL/GenBank/DDBJ databases">
        <authorList>
            <consortium name="Genoscope - CEA"/>
            <person name="William W."/>
        </authorList>
    </citation>
    <scope>NUCLEOTIDE SEQUENCE</scope>
</reference>
<dbReference type="OMA" id="CDSRITQ"/>
<comment type="caution">
    <text evidence="1">The sequence shown here is derived from an EMBL/GenBank/DDBJ whole genome shotgun (WGS) entry which is preliminary data.</text>
</comment>
<evidence type="ECO:0008006" key="3">
    <source>
        <dbReference type="Google" id="ProtNLM"/>
    </source>
</evidence>
<proteinExistence type="predicted"/>
<dbReference type="OrthoDB" id="301337at2759"/>
<dbReference type="AlphaFoldDB" id="A0A8S1T0B8"/>
<keyword evidence="2" id="KW-1185">Reference proteome</keyword>
<dbReference type="Pfam" id="PF13920">
    <property type="entry name" value="zf-C3HC4_3"/>
    <property type="match status" value="1"/>
</dbReference>
<dbReference type="Proteomes" id="UP000683925">
    <property type="component" value="Unassembled WGS sequence"/>
</dbReference>
<sequence length="565" mass="66579">MNQDQTHQVITVLLISENEEKVQNFMKQLNSNKLENQKKTINLYYQSIDLNNDHKCLQQLSMFEYAILFLKDLEFHQFTMDNYNFRMLKLLQFFRYNQIFIIYDENDNNQSNAQLLNLYSWINQEVNSIFNDERFNDQQEQNQLDFLNPLIKTSSKPTQNDFLEFFEDVASFSDSDLILAIFNETDLNKGIAQVIDGFVLNGQTVLYQEQGALQKVQIKNFVDYFSKQEKNFAQKGDIIEFQFDLKKRINGLLIGLRQDKYLLQIKESRGDFICPQIVGQGVLQKIQKSDSKAFFYGIECQIEKKKIFGQLENKTYKDMKTITTKPFGMSFRFSKQFYLTPKILARNLTLLIPKNKNLTQQLIFCGKIQNQDILQIIKNQVQKQKVVLIPELTSIPSENMINNGVDYRQRCRVCRTEKARYVPTNCGHLRYCNDCKDICMEAKQCLYCDKPSNNTQSFNIHLTQQQLQNLKSMTDKQVIEYFANHPDKEMLPFMKIYNEINDEQTIYFEVNCDNCDSRITQYSICNNNHQTLLCDECQIKECQTCNDQLQNKQKIIYTFPDDPTA</sequence>
<evidence type="ECO:0000313" key="2">
    <source>
        <dbReference type="Proteomes" id="UP000683925"/>
    </source>
</evidence>
<protein>
    <recommendedName>
        <fullName evidence="3">RING-type domain-containing protein</fullName>
    </recommendedName>
</protein>